<dbReference type="InterPro" id="IPR036864">
    <property type="entry name" value="Zn2-C6_fun-type_DNA-bd_sf"/>
</dbReference>
<dbReference type="CDD" id="cd12148">
    <property type="entry name" value="fungal_TF_MHR"/>
    <property type="match status" value="1"/>
</dbReference>
<dbReference type="GO" id="GO:0003677">
    <property type="term" value="F:DNA binding"/>
    <property type="evidence" value="ECO:0007669"/>
    <property type="project" value="UniProtKB-KW"/>
</dbReference>
<dbReference type="InterPro" id="IPR007219">
    <property type="entry name" value="XnlR_reg_dom"/>
</dbReference>
<feature type="compositionally biased region" description="Polar residues" evidence="8">
    <location>
        <begin position="206"/>
        <end position="230"/>
    </location>
</feature>
<sequence length="873" mass="96609">MPDRESAEISENDTVEPGGSSAAHNSKRSARACDRCRKSKSKCEPSSSPDRCKTCAAVNQDCTFSGPSFRRGPPKGYIKALENRLHQVESVLAAIMSSQDIRSMGVVSDLRRDELARNILDRVDSGPFGPSGRLQRSVDPTQDNFFASIVEDSRPQPAPIPPKDSTTRKRRQSRATRENVIHEDPLVFARPTLAWQDSLSESLSQLYPPSGGHTTRSTSFSAYASGSATPFSDRLLDEPARRRRRLEGPSTTRNNSRNAQLDELSTTTDTDPDALDDCADAFGNLSLDENREVRYHGNSSGLHLLAQTDRTDNRNVGGIWNFPMARFWPGIDPGDVEQDANTAIALPPVNVQDHLVQVYFTYVNPSYPVVDRESFMAQYNAQSHQPKIGYPDPNDITESTKTVQPARAQKLSNLLLFAMFAFAAQYSSTAGSSTASRYSASARRILDTMYQESRSSTCQALILLGVREFGVGSLEEGWLHIGMAMRMALDLGLNRNPDKWQHNGDDLFSPQEKIFGGESGGPVAWQTRRPIAVHEGDFSSPLPDVSEGDAEETWQPCLPDPRTHSFAPISAWHESFFRHVSSLSVIVGEILEKIFPVTRVTPTPRRILKEEIYSRLLQWHIDLPECLAYSSTSTRPCPPPHVLVLHIQYWAAVLLLHRPFIPKGTGLNSPSPSPSIESDPVPWKSFDICQCAANHAASYAMIFHENYDLKWSPPFLCTHIQAAGIMHIITLKHRPHDTQAMSGLRNCISAVAGMQATWPSAARVRDLLQGAKVHLDKALVSSTNHKAGQKRPADHAFPQETSTEILRTYQEPQVPVARPQIYNETVAQDGQLTAHMLGMDIPQAGTGMATFTGFLPGASFPWVIYVVLNSHDE</sequence>
<keyword evidence="11" id="KW-1185">Reference proteome</keyword>
<keyword evidence="6" id="KW-0804">Transcription</keyword>
<dbReference type="CDD" id="cd00067">
    <property type="entry name" value="GAL4"/>
    <property type="match status" value="1"/>
</dbReference>
<dbReference type="PROSITE" id="PS50048">
    <property type="entry name" value="ZN2_CY6_FUNGAL_2"/>
    <property type="match status" value="1"/>
</dbReference>
<proteinExistence type="predicted"/>
<comment type="subcellular location">
    <subcellularLocation>
        <location evidence="1">Nucleus</location>
    </subcellularLocation>
</comment>
<keyword evidence="3" id="KW-0862">Zinc</keyword>
<feature type="region of interest" description="Disordered" evidence="8">
    <location>
        <begin position="150"/>
        <end position="183"/>
    </location>
</feature>
<evidence type="ECO:0000259" key="9">
    <source>
        <dbReference type="PROSITE" id="PS50048"/>
    </source>
</evidence>
<dbReference type="OrthoDB" id="2123952at2759"/>
<evidence type="ECO:0000256" key="7">
    <source>
        <dbReference type="ARBA" id="ARBA00023242"/>
    </source>
</evidence>
<organism evidence="10 11">
    <name type="scientific">Grifola frondosa</name>
    <name type="common">Maitake</name>
    <name type="synonym">Polyporus frondosus</name>
    <dbReference type="NCBI Taxonomy" id="5627"/>
    <lineage>
        <taxon>Eukaryota</taxon>
        <taxon>Fungi</taxon>
        <taxon>Dikarya</taxon>
        <taxon>Basidiomycota</taxon>
        <taxon>Agaricomycotina</taxon>
        <taxon>Agaricomycetes</taxon>
        <taxon>Polyporales</taxon>
        <taxon>Grifolaceae</taxon>
        <taxon>Grifola</taxon>
    </lineage>
</organism>
<keyword evidence="7" id="KW-0539">Nucleus</keyword>
<dbReference type="SMART" id="SM00066">
    <property type="entry name" value="GAL4"/>
    <property type="match status" value="1"/>
</dbReference>
<evidence type="ECO:0000256" key="1">
    <source>
        <dbReference type="ARBA" id="ARBA00004123"/>
    </source>
</evidence>
<keyword evidence="4" id="KW-0805">Transcription regulation</keyword>
<dbReference type="SUPFAM" id="SSF57701">
    <property type="entry name" value="Zn2/Cys6 DNA-binding domain"/>
    <property type="match status" value="1"/>
</dbReference>
<dbReference type="GO" id="GO:0000981">
    <property type="term" value="F:DNA-binding transcription factor activity, RNA polymerase II-specific"/>
    <property type="evidence" value="ECO:0007669"/>
    <property type="project" value="InterPro"/>
</dbReference>
<dbReference type="PANTHER" id="PTHR31313">
    <property type="entry name" value="TY1 ENHANCER ACTIVATOR"/>
    <property type="match status" value="1"/>
</dbReference>
<name>A0A1C7LT20_GRIFR</name>
<accession>A0A1C7LT20</accession>
<dbReference type="Pfam" id="PF04082">
    <property type="entry name" value="Fungal_trans"/>
    <property type="match status" value="1"/>
</dbReference>
<dbReference type="PANTHER" id="PTHR31313:SF78">
    <property type="entry name" value="TRANSCRIPTION FACTOR DOMAIN-CONTAINING PROTEIN"/>
    <property type="match status" value="1"/>
</dbReference>
<protein>
    <submittedName>
        <fullName evidence="10">Nitrogen assimilation transcription factor nit-4</fullName>
    </submittedName>
</protein>
<evidence type="ECO:0000256" key="4">
    <source>
        <dbReference type="ARBA" id="ARBA00023015"/>
    </source>
</evidence>
<dbReference type="STRING" id="5627.A0A1C7LT20"/>
<feature type="region of interest" description="Disordered" evidence="8">
    <location>
        <begin position="206"/>
        <end position="275"/>
    </location>
</feature>
<dbReference type="EMBL" id="LUGG01000025">
    <property type="protein sequence ID" value="OBZ67197.1"/>
    <property type="molecule type" value="Genomic_DNA"/>
</dbReference>
<keyword evidence="5" id="KW-0238">DNA-binding</keyword>
<dbReference type="Pfam" id="PF00172">
    <property type="entry name" value="Zn_clus"/>
    <property type="match status" value="1"/>
</dbReference>
<evidence type="ECO:0000313" key="10">
    <source>
        <dbReference type="EMBL" id="OBZ67197.1"/>
    </source>
</evidence>
<dbReference type="InterPro" id="IPR001138">
    <property type="entry name" value="Zn2Cys6_DnaBD"/>
</dbReference>
<dbReference type="GO" id="GO:0005634">
    <property type="term" value="C:nucleus"/>
    <property type="evidence" value="ECO:0007669"/>
    <property type="project" value="UniProtKB-SubCell"/>
</dbReference>
<dbReference type="OMA" id="EVRYHGN"/>
<dbReference type="PROSITE" id="PS00463">
    <property type="entry name" value="ZN2_CY6_FUNGAL_1"/>
    <property type="match status" value="1"/>
</dbReference>
<feature type="region of interest" description="Disordered" evidence="8">
    <location>
        <begin position="1"/>
        <end position="31"/>
    </location>
</feature>
<dbReference type="GO" id="GO:0008270">
    <property type="term" value="F:zinc ion binding"/>
    <property type="evidence" value="ECO:0007669"/>
    <property type="project" value="InterPro"/>
</dbReference>
<dbReference type="AlphaFoldDB" id="A0A1C7LT20"/>
<evidence type="ECO:0000256" key="8">
    <source>
        <dbReference type="SAM" id="MobiDB-lite"/>
    </source>
</evidence>
<feature type="compositionally biased region" description="Polar residues" evidence="8">
    <location>
        <begin position="249"/>
        <end position="265"/>
    </location>
</feature>
<evidence type="ECO:0000256" key="5">
    <source>
        <dbReference type="ARBA" id="ARBA00023125"/>
    </source>
</evidence>
<dbReference type="GO" id="GO:0006351">
    <property type="term" value="P:DNA-templated transcription"/>
    <property type="evidence" value="ECO:0007669"/>
    <property type="project" value="InterPro"/>
</dbReference>
<keyword evidence="2" id="KW-0479">Metal-binding</keyword>
<evidence type="ECO:0000256" key="3">
    <source>
        <dbReference type="ARBA" id="ARBA00022833"/>
    </source>
</evidence>
<dbReference type="Gene3D" id="4.10.240.10">
    <property type="entry name" value="Zn(2)-C6 fungal-type DNA-binding domain"/>
    <property type="match status" value="1"/>
</dbReference>
<evidence type="ECO:0000256" key="6">
    <source>
        <dbReference type="ARBA" id="ARBA00023163"/>
    </source>
</evidence>
<evidence type="ECO:0000256" key="2">
    <source>
        <dbReference type="ARBA" id="ARBA00022723"/>
    </source>
</evidence>
<dbReference type="InterPro" id="IPR051615">
    <property type="entry name" value="Transcr_Regulatory_Elem"/>
</dbReference>
<reference evidence="10 11" key="1">
    <citation type="submission" date="2016-03" db="EMBL/GenBank/DDBJ databases">
        <title>Whole genome sequencing of Grifola frondosa 9006-11.</title>
        <authorList>
            <person name="Min B."/>
            <person name="Park H."/>
            <person name="Kim J.-G."/>
            <person name="Cho H."/>
            <person name="Oh Y.-L."/>
            <person name="Kong W.-S."/>
            <person name="Choi I.-G."/>
        </authorList>
    </citation>
    <scope>NUCLEOTIDE SEQUENCE [LARGE SCALE GENOMIC DNA]</scope>
    <source>
        <strain evidence="10 11">9006-11</strain>
    </source>
</reference>
<dbReference type="Proteomes" id="UP000092993">
    <property type="component" value="Unassembled WGS sequence"/>
</dbReference>
<evidence type="ECO:0000313" key="11">
    <source>
        <dbReference type="Proteomes" id="UP000092993"/>
    </source>
</evidence>
<gene>
    <name evidence="10" type="primary">nit-4_1</name>
    <name evidence="10" type="ORF">A0H81_12873</name>
</gene>
<feature type="domain" description="Zn(2)-C6 fungal-type" evidence="9">
    <location>
        <begin position="32"/>
        <end position="64"/>
    </location>
</feature>
<comment type="caution">
    <text evidence="10">The sequence shown here is derived from an EMBL/GenBank/DDBJ whole genome shotgun (WGS) entry which is preliminary data.</text>
</comment>